<keyword evidence="6 7" id="KW-0472">Membrane</keyword>
<comment type="similarity">
    <text evidence="7">Belongs to the binding-protein-dependent transport system permease family.</text>
</comment>
<dbReference type="AlphaFoldDB" id="A0AAJ6L1E0"/>
<feature type="transmembrane region" description="Helical" evidence="7">
    <location>
        <begin position="96"/>
        <end position="117"/>
    </location>
</feature>
<keyword evidence="3" id="KW-1003">Cell membrane</keyword>
<evidence type="ECO:0000256" key="7">
    <source>
        <dbReference type="RuleBase" id="RU363032"/>
    </source>
</evidence>
<dbReference type="KEGG" id="mprn:Q3V37_20040"/>
<evidence type="ECO:0000256" key="5">
    <source>
        <dbReference type="ARBA" id="ARBA00022989"/>
    </source>
</evidence>
<feature type="transmembrane region" description="Helical" evidence="7">
    <location>
        <begin position="170"/>
        <end position="193"/>
    </location>
</feature>
<evidence type="ECO:0000313" key="9">
    <source>
        <dbReference type="EMBL" id="WLS43691.1"/>
    </source>
</evidence>
<dbReference type="PROSITE" id="PS50928">
    <property type="entry name" value="ABC_TM1"/>
    <property type="match status" value="1"/>
</dbReference>
<dbReference type="Pfam" id="PF19300">
    <property type="entry name" value="BPD_transp_1_N"/>
    <property type="match status" value="1"/>
</dbReference>
<feature type="transmembrane region" description="Helical" evidence="7">
    <location>
        <begin position="272"/>
        <end position="293"/>
    </location>
</feature>
<dbReference type="InterPro" id="IPR000515">
    <property type="entry name" value="MetI-like"/>
</dbReference>
<feature type="transmembrane region" description="Helical" evidence="7">
    <location>
        <begin position="224"/>
        <end position="249"/>
    </location>
</feature>
<dbReference type="Pfam" id="PF00528">
    <property type="entry name" value="BPD_transp_1"/>
    <property type="match status" value="1"/>
</dbReference>
<name>A0AAJ6L1E0_9ACTN</name>
<organism evidence="9 10">
    <name type="scientific">Micromonospora profundi</name>
    <dbReference type="NCBI Taxonomy" id="1420889"/>
    <lineage>
        <taxon>Bacteria</taxon>
        <taxon>Bacillati</taxon>
        <taxon>Actinomycetota</taxon>
        <taxon>Actinomycetes</taxon>
        <taxon>Micromonosporales</taxon>
        <taxon>Micromonosporaceae</taxon>
        <taxon>Micromonospora</taxon>
    </lineage>
</organism>
<gene>
    <name evidence="9" type="ORF">Q3V37_20040</name>
</gene>
<feature type="transmembrane region" description="Helical" evidence="7">
    <location>
        <begin position="138"/>
        <end position="158"/>
    </location>
</feature>
<sequence length="311" mass="33056">MAHLTYLISRLAQLVLTVAGVMTVLFVLLRVSGDPAEVLSGPDATPEIVEATRARLGLEGSLLSQYLRFMGDLAVLDLGRSFTFGGDALTAVTDRLGASMLILLPAQVLTMLLGIALGSAVARAGKFRIGQIFMGGSFLLQAVPYFWLAIVLVLFLALQWKVLPATGSGGIEYAIIPIIAMTASHTAALARLARGEVADVLHRPFVLVARSKGISQGRLMFRHVLPVALPPIISYSGILFAFSVGQLVVLEPLFNYRGIGALLVNAVHGRDFPIVMAGVFVVTLMVGLVNLLADVVNRLIDSGLRTKVGVS</sequence>
<evidence type="ECO:0000256" key="4">
    <source>
        <dbReference type="ARBA" id="ARBA00022692"/>
    </source>
</evidence>
<proteinExistence type="inferred from homology"/>
<feature type="domain" description="ABC transmembrane type-1" evidence="8">
    <location>
        <begin position="96"/>
        <end position="293"/>
    </location>
</feature>
<evidence type="ECO:0000256" key="6">
    <source>
        <dbReference type="ARBA" id="ARBA00023136"/>
    </source>
</evidence>
<keyword evidence="2 7" id="KW-0813">Transport</keyword>
<dbReference type="GO" id="GO:0055085">
    <property type="term" value="P:transmembrane transport"/>
    <property type="evidence" value="ECO:0007669"/>
    <property type="project" value="InterPro"/>
</dbReference>
<dbReference type="CDD" id="cd06261">
    <property type="entry name" value="TM_PBP2"/>
    <property type="match status" value="1"/>
</dbReference>
<dbReference type="InterPro" id="IPR035906">
    <property type="entry name" value="MetI-like_sf"/>
</dbReference>
<dbReference type="SUPFAM" id="SSF161098">
    <property type="entry name" value="MetI-like"/>
    <property type="match status" value="1"/>
</dbReference>
<dbReference type="PANTHER" id="PTHR43163:SF6">
    <property type="entry name" value="DIPEPTIDE TRANSPORT SYSTEM PERMEASE PROTEIN DPPB-RELATED"/>
    <property type="match status" value="1"/>
</dbReference>
<dbReference type="InterPro" id="IPR045621">
    <property type="entry name" value="BPD_transp_1_N"/>
</dbReference>
<accession>A0AAJ6L1E0</accession>
<dbReference type="RefSeq" id="WP_053656262.1">
    <property type="nucleotide sequence ID" value="NZ_CP130472.1"/>
</dbReference>
<reference evidence="9 10" key="1">
    <citation type="submission" date="2023-07" db="EMBL/GenBank/DDBJ databases">
        <title>Micromonospora profundi TRM 95458 converts glycerol to a new osmotic compound.</title>
        <authorList>
            <person name="Lu D."/>
        </authorList>
    </citation>
    <scope>NUCLEOTIDE SEQUENCE [LARGE SCALE GENOMIC DNA]</scope>
    <source>
        <strain evidence="9 10">TRM95458</strain>
    </source>
</reference>
<dbReference type="PANTHER" id="PTHR43163">
    <property type="entry name" value="DIPEPTIDE TRANSPORT SYSTEM PERMEASE PROTEIN DPPB-RELATED"/>
    <property type="match status" value="1"/>
</dbReference>
<evidence type="ECO:0000259" key="8">
    <source>
        <dbReference type="PROSITE" id="PS50928"/>
    </source>
</evidence>
<comment type="subcellular location">
    <subcellularLocation>
        <location evidence="1 7">Cell membrane</location>
        <topology evidence="1 7">Multi-pass membrane protein</topology>
    </subcellularLocation>
</comment>
<dbReference type="EMBL" id="CP130472">
    <property type="protein sequence ID" value="WLS43691.1"/>
    <property type="molecule type" value="Genomic_DNA"/>
</dbReference>
<evidence type="ECO:0000313" key="10">
    <source>
        <dbReference type="Proteomes" id="UP001235874"/>
    </source>
</evidence>
<keyword evidence="10" id="KW-1185">Reference proteome</keyword>
<keyword evidence="5 7" id="KW-1133">Transmembrane helix</keyword>
<evidence type="ECO:0000256" key="2">
    <source>
        <dbReference type="ARBA" id="ARBA00022448"/>
    </source>
</evidence>
<dbReference type="Gene3D" id="1.10.3720.10">
    <property type="entry name" value="MetI-like"/>
    <property type="match status" value="1"/>
</dbReference>
<protein>
    <submittedName>
        <fullName evidence="9">ABC transporter permease</fullName>
    </submittedName>
</protein>
<feature type="transmembrane region" description="Helical" evidence="7">
    <location>
        <begin position="12"/>
        <end position="31"/>
    </location>
</feature>
<dbReference type="GO" id="GO:0005886">
    <property type="term" value="C:plasma membrane"/>
    <property type="evidence" value="ECO:0007669"/>
    <property type="project" value="UniProtKB-SubCell"/>
</dbReference>
<evidence type="ECO:0000256" key="3">
    <source>
        <dbReference type="ARBA" id="ARBA00022475"/>
    </source>
</evidence>
<dbReference type="Proteomes" id="UP001235874">
    <property type="component" value="Chromosome"/>
</dbReference>
<keyword evidence="4 7" id="KW-0812">Transmembrane</keyword>
<evidence type="ECO:0000256" key="1">
    <source>
        <dbReference type="ARBA" id="ARBA00004651"/>
    </source>
</evidence>